<protein>
    <submittedName>
        <fullName evidence="2">Uncharacterized protein</fullName>
    </submittedName>
</protein>
<comment type="caution">
    <text evidence="2">The sequence shown here is derived from an EMBL/GenBank/DDBJ whole genome shotgun (WGS) entry which is preliminary data.</text>
</comment>
<accession>A0A0V1CHW6</accession>
<keyword evidence="3" id="KW-1185">Reference proteome</keyword>
<keyword evidence="1" id="KW-0472">Membrane</keyword>
<keyword evidence="1" id="KW-0812">Transmembrane</keyword>
<dbReference type="AlphaFoldDB" id="A0A0V1CHW6"/>
<evidence type="ECO:0000256" key="1">
    <source>
        <dbReference type="SAM" id="Phobius"/>
    </source>
</evidence>
<feature type="transmembrane region" description="Helical" evidence="1">
    <location>
        <begin position="20"/>
        <end position="45"/>
    </location>
</feature>
<feature type="non-terminal residue" evidence="2">
    <location>
        <position position="1"/>
    </location>
</feature>
<name>A0A0V1CHW6_TRIBR</name>
<proteinExistence type="predicted"/>
<reference evidence="2 3" key="1">
    <citation type="submission" date="2015-01" db="EMBL/GenBank/DDBJ databases">
        <title>Evolution of Trichinella species and genotypes.</title>
        <authorList>
            <person name="Korhonen P.K."/>
            <person name="Edoardo P."/>
            <person name="Giuseppe L.R."/>
            <person name="Gasser R.B."/>
        </authorList>
    </citation>
    <scope>NUCLEOTIDE SEQUENCE [LARGE SCALE GENOMIC DNA]</scope>
    <source>
        <strain evidence="2">ISS120</strain>
    </source>
</reference>
<evidence type="ECO:0000313" key="3">
    <source>
        <dbReference type="Proteomes" id="UP000054653"/>
    </source>
</evidence>
<keyword evidence="1" id="KW-1133">Transmembrane helix</keyword>
<gene>
    <name evidence="2" type="ORF">T03_14560</name>
</gene>
<dbReference type="EMBL" id="JYDI01000194">
    <property type="protein sequence ID" value="KRY48848.1"/>
    <property type="molecule type" value="Genomic_DNA"/>
</dbReference>
<sequence length="48" mass="5679">LLYYLNICHKATQNHFPCVLIYSLCFISLLFLLTFIPFFCLRCFAINS</sequence>
<evidence type="ECO:0000313" key="2">
    <source>
        <dbReference type="EMBL" id="KRY48848.1"/>
    </source>
</evidence>
<dbReference type="Proteomes" id="UP000054653">
    <property type="component" value="Unassembled WGS sequence"/>
</dbReference>
<organism evidence="2 3">
    <name type="scientific">Trichinella britovi</name>
    <name type="common">Parasitic roundworm</name>
    <dbReference type="NCBI Taxonomy" id="45882"/>
    <lineage>
        <taxon>Eukaryota</taxon>
        <taxon>Metazoa</taxon>
        <taxon>Ecdysozoa</taxon>
        <taxon>Nematoda</taxon>
        <taxon>Enoplea</taxon>
        <taxon>Dorylaimia</taxon>
        <taxon>Trichinellida</taxon>
        <taxon>Trichinellidae</taxon>
        <taxon>Trichinella</taxon>
    </lineage>
</organism>